<evidence type="ECO:0000256" key="6">
    <source>
        <dbReference type="SAM" id="Phobius"/>
    </source>
</evidence>
<comment type="caution">
    <text evidence="7">The sequence shown here is derived from an EMBL/GenBank/DDBJ whole genome shotgun (WGS) entry which is preliminary data.</text>
</comment>
<feature type="transmembrane region" description="Helical" evidence="6">
    <location>
        <begin position="41"/>
        <end position="61"/>
    </location>
</feature>
<dbReference type="InterPro" id="IPR011701">
    <property type="entry name" value="MFS"/>
</dbReference>
<dbReference type="SUPFAM" id="SSF103473">
    <property type="entry name" value="MFS general substrate transporter"/>
    <property type="match status" value="1"/>
</dbReference>
<dbReference type="InterPro" id="IPR036259">
    <property type="entry name" value="MFS_trans_sf"/>
</dbReference>
<evidence type="ECO:0000313" key="7">
    <source>
        <dbReference type="EMBL" id="GAA0260421.1"/>
    </source>
</evidence>
<feature type="transmembrane region" description="Helical" evidence="6">
    <location>
        <begin position="73"/>
        <end position="94"/>
    </location>
</feature>
<feature type="transmembrane region" description="Helical" evidence="6">
    <location>
        <begin position="100"/>
        <end position="124"/>
    </location>
</feature>
<keyword evidence="4 6" id="KW-1133">Transmembrane helix</keyword>
<evidence type="ECO:0000256" key="3">
    <source>
        <dbReference type="ARBA" id="ARBA00022692"/>
    </source>
</evidence>
<proteinExistence type="predicted"/>
<name>A0ABN0USU0_9ACTN</name>
<dbReference type="PANTHER" id="PTHR23513">
    <property type="entry name" value="INTEGRAL MEMBRANE EFFLUX PROTEIN-RELATED"/>
    <property type="match status" value="1"/>
</dbReference>
<reference evidence="7 8" key="1">
    <citation type="journal article" date="2019" name="Int. J. Syst. Evol. Microbiol.">
        <title>The Global Catalogue of Microorganisms (GCM) 10K type strain sequencing project: providing services to taxonomists for standard genome sequencing and annotation.</title>
        <authorList>
            <consortium name="The Broad Institute Genomics Platform"/>
            <consortium name="The Broad Institute Genome Sequencing Center for Infectious Disease"/>
            <person name="Wu L."/>
            <person name="Ma J."/>
        </authorList>
    </citation>
    <scope>NUCLEOTIDE SEQUENCE [LARGE SCALE GENOMIC DNA]</scope>
    <source>
        <strain evidence="7 8">JCM 10425</strain>
    </source>
</reference>
<dbReference type="Proteomes" id="UP001500967">
    <property type="component" value="Unassembled WGS sequence"/>
</dbReference>
<dbReference type="Pfam" id="PF07690">
    <property type="entry name" value="MFS_1"/>
    <property type="match status" value="1"/>
</dbReference>
<sequence length="403" mass="40749">MNPLRHAAYRRLLTGRTITTAGNAVAPIALAFAVLDLTGSVSMLGLIVGARSLANVAFLLLGGVLADRLPRPLVLVGSNLLSGATQAVVAALVLMDVAHVPVLVALSALNGALSALSLPATAALTPQTVPGDVLQQANAVMRIGANSALIVGSAAGGALVAFVGPGWGLAVDAASFVLAGLVFVGLRVPHVASAPSGNIVADLREGWGEFTARTWLWVVVVAFTVINATIGAMQVLGPAVADDTIGRGGWGAVLAAQTAGFVVGGVLALRSRFRRPLLAAMLFMSLESFFLVGLGVAPYLPLLLGLGFLTGIGVEQFSVAWETAMQQHVPADKLARVYSYDMLGSFLAIPVGEVVAGPIAGGVGISATLLGAAALSFTAALLAAVTPSVRRLRRAEAPAPAAA</sequence>
<evidence type="ECO:0000256" key="4">
    <source>
        <dbReference type="ARBA" id="ARBA00022989"/>
    </source>
</evidence>
<feature type="transmembrane region" description="Helical" evidence="6">
    <location>
        <begin position="145"/>
        <end position="167"/>
    </location>
</feature>
<dbReference type="EMBL" id="BAAAGX010000020">
    <property type="protein sequence ID" value="GAA0260421.1"/>
    <property type="molecule type" value="Genomic_DNA"/>
</dbReference>
<organism evidence="7 8">
    <name type="scientific">Cryptosporangium japonicum</name>
    <dbReference type="NCBI Taxonomy" id="80872"/>
    <lineage>
        <taxon>Bacteria</taxon>
        <taxon>Bacillati</taxon>
        <taxon>Actinomycetota</taxon>
        <taxon>Actinomycetes</taxon>
        <taxon>Cryptosporangiales</taxon>
        <taxon>Cryptosporangiaceae</taxon>
        <taxon>Cryptosporangium</taxon>
    </lineage>
</organism>
<dbReference type="PANTHER" id="PTHR23513:SF11">
    <property type="entry name" value="STAPHYLOFERRIN A TRANSPORTER"/>
    <property type="match status" value="1"/>
</dbReference>
<accession>A0ABN0USU0</accession>
<feature type="transmembrane region" description="Helical" evidence="6">
    <location>
        <begin position="365"/>
        <end position="385"/>
    </location>
</feature>
<feature type="transmembrane region" description="Helical" evidence="6">
    <location>
        <begin position="215"/>
        <end position="236"/>
    </location>
</feature>
<protein>
    <submittedName>
        <fullName evidence="7">MFS transporter</fullName>
    </submittedName>
</protein>
<feature type="transmembrane region" description="Helical" evidence="6">
    <location>
        <begin position="248"/>
        <end position="269"/>
    </location>
</feature>
<keyword evidence="3 6" id="KW-0812">Transmembrane</keyword>
<dbReference type="Gene3D" id="1.20.1250.20">
    <property type="entry name" value="MFS general substrate transporter like domains"/>
    <property type="match status" value="1"/>
</dbReference>
<keyword evidence="8" id="KW-1185">Reference proteome</keyword>
<feature type="transmembrane region" description="Helical" evidence="6">
    <location>
        <begin position="12"/>
        <end position="35"/>
    </location>
</feature>
<evidence type="ECO:0000313" key="8">
    <source>
        <dbReference type="Proteomes" id="UP001500967"/>
    </source>
</evidence>
<comment type="subcellular location">
    <subcellularLocation>
        <location evidence="1">Cell membrane</location>
        <topology evidence="1">Multi-pass membrane protein</topology>
    </subcellularLocation>
</comment>
<keyword evidence="5 6" id="KW-0472">Membrane</keyword>
<dbReference type="RefSeq" id="WP_344651564.1">
    <property type="nucleotide sequence ID" value="NZ_BAAAGX010000020.1"/>
</dbReference>
<evidence type="ECO:0000256" key="1">
    <source>
        <dbReference type="ARBA" id="ARBA00004651"/>
    </source>
</evidence>
<keyword evidence="2" id="KW-1003">Cell membrane</keyword>
<evidence type="ECO:0000256" key="5">
    <source>
        <dbReference type="ARBA" id="ARBA00023136"/>
    </source>
</evidence>
<dbReference type="CDD" id="cd06173">
    <property type="entry name" value="MFS_MefA_like"/>
    <property type="match status" value="1"/>
</dbReference>
<feature type="transmembrane region" description="Helical" evidence="6">
    <location>
        <begin position="173"/>
        <end position="194"/>
    </location>
</feature>
<evidence type="ECO:0000256" key="2">
    <source>
        <dbReference type="ARBA" id="ARBA00022475"/>
    </source>
</evidence>
<gene>
    <name evidence="7" type="ORF">GCM10009539_52350</name>
</gene>